<dbReference type="Proteomes" id="UP001519363">
    <property type="component" value="Unassembled WGS sequence"/>
</dbReference>
<dbReference type="SUPFAM" id="SSF50370">
    <property type="entry name" value="Ricin B-like lectins"/>
    <property type="match status" value="3"/>
</dbReference>
<protein>
    <recommendedName>
        <fullName evidence="8">Ricin B lectin domain-containing protein</fullName>
    </recommendedName>
</protein>
<dbReference type="PANTHER" id="PTHR11675">
    <property type="entry name" value="N-ACETYLGALACTOSAMINYLTRANSFERASE"/>
    <property type="match status" value="1"/>
</dbReference>
<feature type="domain" description="Ricin B lectin" evidence="8">
    <location>
        <begin position="1311"/>
        <end position="1435"/>
    </location>
</feature>
<dbReference type="InterPro" id="IPR035992">
    <property type="entry name" value="Ricin_B-like_lectins"/>
</dbReference>
<feature type="active site" description="Charge relay system" evidence="6">
    <location>
        <position position="138"/>
    </location>
</feature>
<gene>
    <name evidence="9" type="ORF">JOF53_002023</name>
</gene>
<evidence type="ECO:0000256" key="6">
    <source>
        <dbReference type="PROSITE-ProRule" id="PRU01240"/>
    </source>
</evidence>
<keyword evidence="10" id="KW-1185">Reference proteome</keyword>
<feature type="domain" description="Ricin B lectin" evidence="8">
    <location>
        <begin position="1182"/>
        <end position="1303"/>
    </location>
</feature>
<evidence type="ECO:0000256" key="4">
    <source>
        <dbReference type="ARBA" id="ARBA00022825"/>
    </source>
</evidence>
<keyword evidence="2" id="KW-0430">Lectin</keyword>
<dbReference type="Pfam" id="PF00082">
    <property type="entry name" value="Peptidase_S8"/>
    <property type="match status" value="1"/>
</dbReference>
<evidence type="ECO:0000313" key="10">
    <source>
        <dbReference type="Proteomes" id="UP001519363"/>
    </source>
</evidence>
<comment type="similarity">
    <text evidence="6">Belongs to the peptidase S8 family.</text>
</comment>
<feature type="active site" description="Charge relay system" evidence="6">
    <location>
        <position position="426"/>
    </location>
</feature>
<dbReference type="PRINTS" id="PR00723">
    <property type="entry name" value="SUBTILISIN"/>
</dbReference>
<evidence type="ECO:0000256" key="1">
    <source>
        <dbReference type="ARBA" id="ARBA00022670"/>
    </source>
</evidence>
<sequence length="1439" mass="150092">MPKAKDGRSLVYVDGTQDQALRDAVAKVGGSVTGGVAGRVRAAVSEDKLDELATSAGVRQIRRPDRAVPMAMTSEGVAASQANEWIAAGKKGAGVKVGVIDVGFGGLTEAQEAGELPTGAKLVVNNDNCVDSTRNEDHGTKVAEVVHDMAPEAGLVLACVDDTVGFAAAADWLKQQGVSVISAAIGFGMSGRGDGTGVRPDSPTAVVKRLREAGILWSVAAGNQAQLHYAGQAVDRTNDGWVEFDGTSAQGNSFSVRPGEQVTVSLRWDAWPTTAKDLDLYVTTSEKPPADGDPTIAGASLTRQRDAAGEPTEQVTLNKASAATTYWIYVKNHNAPATTPFEISVLGPAAAQSSTGLQFPTPAGSITEPASSPYALAVGAMTANAESVEHYSGQGPTVDGRIKPDLAGYTKVSTFTGGRASFIGTSAAAAHVAGAAAVLKSANNALNAAQLEALVVNRAREDAGQRPPDNQRGNGRLRLGDPRRPLEVDGNGYTALPDPKRLWNAPRALAPGETLAVTADEVPADTTALVLNLAARSDAETSVDVFSVNPAQSASRTTNLKVRPGNGFTAVSVVATVTDKTVWFRNKSGNTYVVVDMLGYFSGGGASSYFAKTTPERVLDTRGFAGGRREHLNAGETVSVPVRKAYGVPAEATAVAVNITALEATEETWISAYTHTLSGTSSLNLRRGERRSNLAVVRVDGDDTVKLRNQAGAVNVIVDIVGWFGPGQGAKYVPLREAARVVDTRSGTGLARAALGAASSTPVQISGLAGVSPNATAVALTVTGTEDYLGTELSLAPTELGQYPVTQVGIGQAQTMAASTLTPLGGSGKVNLRNERGNAQVTVDVNGYFIGGTPVVPAAGCPAIIGESGFTPAFDGRVETGLVGWQQAGGSFPTQDGCELLNGGGTGVSWYSTTSFGSDYTVKLDYKATSDNADSGVLVGFPHPVGRAEIPAASGVEVQIAPRGAQGTLRTGGLVGLREPFVDAAKPTGEWNSYEITVSGDKITVFLNQQKVNEYTVGNRSRLTTPSFIGVQNSATAGQVRFRDIRVRRNAVTGVGAFAGVNGRCLDVTDANPALNSVRMWGCNGQRPQSWTLSGDGTVRAYGRCLDVRDAATQPGATVQLADCNEWDAQQWIVRADRSVVSVRSGLCLTAASGSDGAAIRLEPCDGRPEQSWRAELKKAMTGALVGMNNQCLDVAGGDPNGTEVLLYRCTAGNPQAWSAVEDSTIRAYGRCLDVRNGGTTPGTAVMFWDCHGGKPQQWELRADGALINPPSGLCATSENGNERAKITLEACDGRPAQTWRLAAQILRQGTATTHPIDAAEGKCLDVKGGVPASSEVWVYSCNGNSAQNWSVSVHNDGTLRAYGRCLGVAEGQSFPEFTPVLLFDCNGSNTQQWAMRPNGTLVNNLSDKCLDAGSGDKVFLHTCQAPPQQRWGLTARAT</sequence>
<dbReference type="Gene3D" id="3.40.50.200">
    <property type="entry name" value="Peptidase S8/S53 domain"/>
    <property type="match status" value="2"/>
</dbReference>
<keyword evidence="3 6" id="KW-0378">Hydrolase</keyword>
<dbReference type="Pfam" id="PF00652">
    <property type="entry name" value="Ricin_B_lectin"/>
    <property type="match status" value="3"/>
</dbReference>
<evidence type="ECO:0000259" key="8">
    <source>
        <dbReference type="SMART" id="SM00458"/>
    </source>
</evidence>
<dbReference type="PROSITE" id="PS50231">
    <property type="entry name" value="RICIN_B_LECTIN"/>
    <property type="match status" value="3"/>
</dbReference>
<evidence type="ECO:0000256" key="5">
    <source>
        <dbReference type="ARBA" id="ARBA00023157"/>
    </source>
</evidence>
<evidence type="ECO:0000256" key="3">
    <source>
        <dbReference type="ARBA" id="ARBA00022801"/>
    </source>
</evidence>
<evidence type="ECO:0000256" key="7">
    <source>
        <dbReference type="SAM" id="MobiDB-lite"/>
    </source>
</evidence>
<dbReference type="SMART" id="SM00458">
    <property type="entry name" value="RICIN"/>
    <property type="match status" value="3"/>
</dbReference>
<comment type="caution">
    <text evidence="9">The sequence shown here is derived from an EMBL/GenBank/DDBJ whole genome shotgun (WGS) entry which is preliminary data.</text>
</comment>
<feature type="domain" description="Ricin B lectin" evidence="8">
    <location>
        <begin position="1053"/>
        <end position="1176"/>
    </location>
</feature>
<dbReference type="PROSITE" id="PS51892">
    <property type="entry name" value="SUBTILASE"/>
    <property type="match status" value="1"/>
</dbReference>
<dbReference type="InterPro" id="IPR000209">
    <property type="entry name" value="Peptidase_S8/S53_dom"/>
</dbReference>
<reference evidence="9 10" key="1">
    <citation type="submission" date="2021-03" db="EMBL/GenBank/DDBJ databases">
        <title>Sequencing the genomes of 1000 actinobacteria strains.</title>
        <authorList>
            <person name="Klenk H.-P."/>
        </authorList>
    </citation>
    <scope>NUCLEOTIDE SEQUENCE [LARGE SCALE GENOMIC DNA]</scope>
    <source>
        <strain evidence="9 10">DSM 44580</strain>
    </source>
</reference>
<dbReference type="Pfam" id="PF06439">
    <property type="entry name" value="3keto-disac_hyd"/>
    <property type="match status" value="1"/>
</dbReference>
<dbReference type="EMBL" id="JAGIOO010000001">
    <property type="protein sequence ID" value="MBP2473151.1"/>
    <property type="molecule type" value="Genomic_DNA"/>
</dbReference>
<evidence type="ECO:0000313" key="9">
    <source>
        <dbReference type="EMBL" id="MBP2473151.1"/>
    </source>
</evidence>
<dbReference type="Gene3D" id="2.80.10.50">
    <property type="match status" value="3"/>
</dbReference>
<dbReference type="Gene3D" id="2.60.120.560">
    <property type="entry name" value="Exo-inulinase, domain 1"/>
    <property type="match status" value="1"/>
</dbReference>
<proteinExistence type="inferred from homology"/>
<evidence type="ECO:0000256" key="2">
    <source>
        <dbReference type="ARBA" id="ARBA00022734"/>
    </source>
</evidence>
<feature type="compositionally biased region" description="Basic and acidic residues" evidence="7">
    <location>
        <begin position="478"/>
        <end position="487"/>
    </location>
</feature>
<dbReference type="RefSeq" id="WP_158103306.1">
    <property type="nucleotide sequence ID" value="NZ_JAGIOO010000001.1"/>
</dbReference>
<dbReference type="InterPro" id="IPR010496">
    <property type="entry name" value="AL/BT2_dom"/>
</dbReference>
<dbReference type="SUPFAM" id="SSF52743">
    <property type="entry name" value="Subtilisin-like"/>
    <property type="match status" value="1"/>
</dbReference>
<keyword evidence="4 6" id="KW-0720">Serine protease</keyword>
<keyword evidence="1 6" id="KW-0645">Protease</keyword>
<dbReference type="InterPro" id="IPR036852">
    <property type="entry name" value="Peptidase_S8/S53_dom_sf"/>
</dbReference>
<dbReference type="InterPro" id="IPR015500">
    <property type="entry name" value="Peptidase_S8_subtilisin-rel"/>
</dbReference>
<feature type="region of interest" description="Disordered" evidence="7">
    <location>
        <begin position="459"/>
        <end position="493"/>
    </location>
</feature>
<feature type="active site" description="Charge relay system" evidence="6">
    <location>
        <position position="101"/>
    </location>
</feature>
<organism evidence="9 10">
    <name type="scientific">Crossiella equi</name>
    <dbReference type="NCBI Taxonomy" id="130796"/>
    <lineage>
        <taxon>Bacteria</taxon>
        <taxon>Bacillati</taxon>
        <taxon>Actinomycetota</taxon>
        <taxon>Actinomycetes</taxon>
        <taxon>Pseudonocardiales</taxon>
        <taxon>Pseudonocardiaceae</taxon>
        <taxon>Crossiella</taxon>
    </lineage>
</organism>
<dbReference type="InterPro" id="IPR000772">
    <property type="entry name" value="Ricin_B_lectin"/>
</dbReference>
<accession>A0ABS5AA26</accession>
<name>A0ABS5AA26_9PSEU</name>
<keyword evidence="5" id="KW-1015">Disulfide bond</keyword>